<name>A0A8X6XZN5_9ARAC</name>
<gene>
    <name evidence="1" type="ORF">TNIN_83671</name>
</gene>
<organism evidence="1 2">
    <name type="scientific">Trichonephila inaurata madagascariensis</name>
    <dbReference type="NCBI Taxonomy" id="2747483"/>
    <lineage>
        <taxon>Eukaryota</taxon>
        <taxon>Metazoa</taxon>
        <taxon>Ecdysozoa</taxon>
        <taxon>Arthropoda</taxon>
        <taxon>Chelicerata</taxon>
        <taxon>Arachnida</taxon>
        <taxon>Araneae</taxon>
        <taxon>Araneomorphae</taxon>
        <taxon>Entelegynae</taxon>
        <taxon>Araneoidea</taxon>
        <taxon>Nephilidae</taxon>
        <taxon>Trichonephila</taxon>
        <taxon>Trichonephila inaurata</taxon>
    </lineage>
</organism>
<proteinExistence type="predicted"/>
<evidence type="ECO:0000313" key="2">
    <source>
        <dbReference type="Proteomes" id="UP000886998"/>
    </source>
</evidence>
<keyword evidence="2" id="KW-1185">Reference proteome</keyword>
<sequence>MKTRRGRPRILSHREGRSLLKEVKKNARLSAPKLTKFFCNPYCGPKDNAQQSGKIEARQRMGLPTRQKANNARWKGMVSIQGTFWQLRSPPQFPDLNINKINLREE</sequence>
<comment type="caution">
    <text evidence="1">The sequence shown here is derived from an EMBL/GenBank/DDBJ whole genome shotgun (WGS) entry which is preliminary data.</text>
</comment>
<dbReference type="Proteomes" id="UP000886998">
    <property type="component" value="Unassembled WGS sequence"/>
</dbReference>
<dbReference type="AlphaFoldDB" id="A0A8X6XZN5"/>
<accession>A0A8X6XZN5</accession>
<protein>
    <submittedName>
        <fullName evidence="1">Uncharacterized protein</fullName>
    </submittedName>
</protein>
<evidence type="ECO:0000313" key="1">
    <source>
        <dbReference type="EMBL" id="GFY62978.1"/>
    </source>
</evidence>
<dbReference type="EMBL" id="BMAV01014538">
    <property type="protein sequence ID" value="GFY62978.1"/>
    <property type="molecule type" value="Genomic_DNA"/>
</dbReference>
<reference evidence="1" key="1">
    <citation type="submission" date="2020-08" db="EMBL/GenBank/DDBJ databases">
        <title>Multicomponent nature underlies the extraordinary mechanical properties of spider dragline silk.</title>
        <authorList>
            <person name="Kono N."/>
            <person name="Nakamura H."/>
            <person name="Mori M."/>
            <person name="Yoshida Y."/>
            <person name="Ohtoshi R."/>
            <person name="Malay A.D."/>
            <person name="Moran D.A.P."/>
            <person name="Tomita M."/>
            <person name="Numata K."/>
            <person name="Arakawa K."/>
        </authorList>
    </citation>
    <scope>NUCLEOTIDE SEQUENCE</scope>
</reference>